<keyword evidence="5" id="KW-0808">Transferase</keyword>
<keyword evidence="7" id="KW-0418">Kinase</keyword>
<accession>U2R124</accession>
<dbReference type="PROSITE" id="PS51101">
    <property type="entry name" value="PTS_EIIB_TYPE_4"/>
    <property type="match status" value="1"/>
</dbReference>
<dbReference type="InterPro" id="IPR004720">
    <property type="entry name" value="PTS_IIB_sorbose-sp"/>
</dbReference>
<keyword evidence="3" id="KW-0963">Cytoplasm</keyword>
<comment type="subcellular location">
    <subcellularLocation>
        <location evidence="1">Cytoplasm</location>
    </subcellularLocation>
</comment>
<evidence type="ECO:0000256" key="4">
    <source>
        <dbReference type="ARBA" id="ARBA00022597"/>
    </source>
</evidence>
<keyword evidence="4" id="KW-0762">Sugar transport</keyword>
<dbReference type="GeneID" id="79875688"/>
<protein>
    <submittedName>
        <fullName evidence="9">PTS system sorbose subfamily IIB component</fullName>
    </submittedName>
</protein>
<dbReference type="SUPFAM" id="SSF52728">
    <property type="entry name" value="PTS IIb component"/>
    <property type="match status" value="1"/>
</dbReference>
<dbReference type="GO" id="GO:0005737">
    <property type="term" value="C:cytoplasm"/>
    <property type="evidence" value="ECO:0007669"/>
    <property type="project" value="UniProtKB-SubCell"/>
</dbReference>
<dbReference type="CDD" id="cd00001">
    <property type="entry name" value="PTS_IIB_man"/>
    <property type="match status" value="1"/>
</dbReference>
<evidence type="ECO:0000259" key="8">
    <source>
        <dbReference type="PROSITE" id="PS51101"/>
    </source>
</evidence>
<keyword evidence="6" id="KW-0598">Phosphotransferase system</keyword>
<dbReference type="GO" id="GO:0008982">
    <property type="term" value="F:protein-N(PI)-phosphohistidine-sugar phosphotransferase activity"/>
    <property type="evidence" value="ECO:0007669"/>
    <property type="project" value="InterPro"/>
</dbReference>
<evidence type="ECO:0000313" key="10">
    <source>
        <dbReference type="Proteomes" id="UP000016658"/>
    </source>
</evidence>
<keyword evidence="2" id="KW-0813">Transport</keyword>
<organism evidence="9 10">
    <name type="scientific">Faecalitalea cylindroides ATCC 27803</name>
    <dbReference type="NCBI Taxonomy" id="649755"/>
    <lineage>
        <taxon>Bacteria</taxon>
        <taxon>Bacillati</taxon>
        <taxon>Bacillota</taxon>
        <taxon>Erysipelotrichia</taxon>
        <taxon>Erysipelotrichales</taxon>
        <taxon>Erysipelotrichaceae</taxon>
        <taxon>Faecalitalea</taxon>
    </lineage>
</organism>
<proteinExistence type="predicted"/>
<sequence length="157" mass="17311">MIKLFRVDHRLLHGQVAFSWTSALGADCILIANDAVMKDDLRKTSIKLAKPAGVKLVIKNVDDSIQAINSGVTDKYKLFIVVESIADAYKLAENCSQIKSLNLGGTKPREGTRNVSKAINVTKEEEQMIKELIDKGIDVEIRMVPNDTSIDAKTVIE</sequence>
<dbReference type="InterPro" id="IPR036667">
    <property type="entry name" value="PTS_IIB_sorbose-sp_sf"/>
</dbReference>
<dbReference type="HOGENOM" id="CLU_116175_2_0_9"/>
<dbReference type="Gene3D" id="3.40.35.10">
    <property type="entry name" value="Phosphotransferase system, sorbose subfamily IIB component"/>
    <property type="match status" value="1"/>
</dbReference>
<dbReference type="OrthoDB" id="9788818at2"/>
<gene>
    <name evidence="9" type="ORF">HMPREF0367_00132</name>
</gene>
<dbReference type="AlphaFoldDB" id="U2R124"/>
<evidence type="ECO:0000256" key="1">
    <source>
        <dbReference type="ARBA" id="ARBA00004496"/>
    </source>
</evidence>
<dbReference type="RefSeq" id="WP_022356258.1">
    <property type="nucleotide sequence ID" value="NZ_KI271032.1"/>
</dbReference>
<evidence type="ECO:0000256" key="6">
    <source>
        <dbReference type="ARBA" id="ARBA00022683"/>
    </source>
</evidence>
<evidence type="ECO:0000256" key="3">
    <source>
        <dbReference type="ARBA" id="ARBA00022490"/>
    </source>
</evidence>
<dbReference type="Pfam" id="PF03830">
    <property type="entry name" value="PTSIIB_sorb"/>
    <property type="match status" value="1"/>
</dbReference>
<dbReference type="EMBL" id="AWVI01000007">
    <property type="protein sequence ID" value="ERK47328.1"/>
    <property type="molecule type" value="Genomic_DNA"/>
</dbReference>
<comment type="caution">
    <text evidence="9">The sequence shown here is derived from an EMBL/GenBank/DDBJ whole genome shotgun (WGS) entry which is preliminary data.</text>
</comment>
<dbReference type="Proteomes" id="UP000016658">
    <property type="component" value="Unassembled WGS sequence"/>
</dbReference>
<dbReference type="PATRIC" id="fig|649755.3.peg.117"/>
<reference evidence="9 10" key="1">
    <citation type="submission" date="2013-06" db="EMBL/GenBank/DDBJ databases">
        <authorList>
            <person name="Weinstock G."/>
            <person name="Sodergren E."/>
            <person name="Lobos E.A."/>
            <person name="Fulton L."/>
            <person name="Fulton R."/>
            <person name="Courtney L."/>
            <person name="Fronick C."/>
            <person name="O'Laughlin M."/>
            <person name="Godfrey J."/>
            <person name="Wilson R.M."/>
            <person name="Miner T."/>
            <person name="Farmer C."/>
            <person name="Delehaunty K."/>
            <person name="Cordes M."/>
            <person name="Minx P."/>
            <person name="Tomlinson C."/>
            <person name="Chen J."/>
            <person name="Wollam A."/>
            <person name="Pepin K.H."/>
            <person name="Bhonagiri V."/>
            <person name="Zhang X."/>
            <person name="Warren W."/>
            <person name="Mitreva M."/>
            <person name="Mardis E.R."/>
            <person name="Wilson R.K."/>
        </authorList>
    </citation>
    <scope>NUCLEOTIDE SEQUENCE [LARGE SCALE GENOMIC DNA]</scope>
    <source>
        <strain evidence="9 10">ATCC 27803</strain>
    </source>
</reference>
<feature type="domain" description="PTS EIIB type-4" evidence="8">
    <location>
        <begin position="1"/>
        <end position="157"/>
    </location>
</feature>
<dbReference type="GO" id="GO:0009401">
    <property type="term" value="P:phosphoenolpyruvate-dependent sugar phosphotransferase system"/>
    <property type="evidence" value="ECO:0007669"/>
    <property type="project" value="UniProtKB-KW"/>
</dbReference>
<evidence type="ECO:0000256" key="5">
    <source>
        <dbReference type="ARBA" id="ARBA00022679"/>
    </source>
</evidence>
<evidence type="ECO:0000313" key="9">
    <source>
        <dbReference type="EMBL" id="ERK47328.1"/>
    </source>
</evidence>
<evidence type="ECO:0000256" key="7">
    <source>
        <dbReference type="ARBA" id="ARBA00022777"/>
    </source>
</evidence>
<dbReference type="GO" id="GO:0016301">
    <property type="term" value="F:kinase activity"/>
    <property type="evidence" value="ECO:0007669"/>
    <property type="project" value="UniProtKB-KW"/>
</dbReference>
<evidence type="ECO:0000256" key="2">
    <source>
        <dbReference type="ARBA" id="ARBA00022448"/>
    </source>
</evidence>
<name>U2R124_9FIRM</name>